<dbReference type="GO" id="GO:0022625">
    <property type="term" value="C:cytosolic large ribosomal subunit"/>
    <property type="evidence" value="ECO:0007669"/>
    <property type="project" value="TreeGrafter"/>
</dbReference>
<dbReference type="KEGG" id="bsd:BLASA_4282"/>
<keyword evidence="5 7" id="KW-0687">Ribonucleoprotein</keyword>
<dbReference type="Pfam" id="PF00861">
    <property type="entry name" value="Ribosomal_L18p"/>
    <property type="match status" value="1"/>
</dbReference>
<dbReference type="InterPro" id="IPR057268">
    <property type="entry name" value="Ribosomal_L18"/>
</dbReference>
<dbReference type="OrthoDB" id="9810939at2"/>
<gene>
    <name evidence="7 9" type="primary">rplR</name>
    <name evidence="9" type="ordered locus">BLASA_4282</name>
</gene>
<dbReference type="RefSeq" id="WP_014377977.1">
    <property type="nucleotide sequence ID" value="NC_016943.1"/>
</dbReference>
<keyword evidence="10" id="KW-1185">Reference proteome</keyword>
<dbReference type="Gene3D" id="3.30.420.100">
    <property type="match status" value="1"/>
</dbReference>
<comment type="similarity">
    <text evidence="1 7">Belongs to the universal ribosomal protein uL18 family.</text>
</comment>
<evidence type="ECO:0000256" key="2">
    <source>
        <dbReference type="ARBA" id="ARBA00022730"/>
    </source>
</evidence>
<feature type="compositionally biased region" description="Polar residues" evidence="8">
    <location>
        <begin position="1"/>
        <end position="11"/>
    </location>
</feature>
<dbReference type="GO" id="GO:0003735">
    <property type="term" value="F:structural constituent of ribosome"/>
    <property type="evidence" value="ECO:0007669"/>
    <property type="project" value="InterPro"/>
</dbReference>
<dbReference type="HAMAP" id="MF_01337_B">
    <property type="entry name" value="Ribosomal_uL18_B"/>
    <property type="match status" value="1"/>
</dbReference>
<dbReference type="PANTHER" id="PTHR12899:SF3">
    <property type="entry name" value="LARGE RIBOSOMAL SUBUNIT PROTEIN UL18M"/>
    <property type="match status" value="1"/>
</dbReference>
<organism evidence="9 10">
    <name type="scientific">Blastococcus saxobsidens (strain DD2)</name>
    <dbReference type="NCBI Taxonomy" id="1146883"/>
    <lineage>
        <taxon>Bacteria</taxon>
        <taxon>Bacillati</taxon>
        <taxon>Actinomycetota</taxon>
        <taxon>Actinomycetes</taxon>
        <taxon>Geodermatophilales</taxon>
        <taxon>Geodermatophilaceae</taxon>
        <taxon>Blastococcus</taxon>
    </lineage>
</organism>
<evidence type="ECO:0000256" key="6">
    <source>
        <dbReference type="ARBA" id="ARBA00035197"/>
    </source>
</evidence>
<dbReference type="AlphaFoldDB" id="H6RMR8"/>
<dbReference type="HOGENOM" id="CLU_098841_0_1_11"/>
<dbReference type="FunFam" id="3.30.420.100:FF:000001">
    <property type="entry name" value="50S ribosomal protein L18"/>
    <property type="match status" value="1"/>
</dbReference>
<sequence>MAQAATSTNGKTAGGHKPVGTDISTARRVSRLRRHNRLRKRVSGTPERPRLVVKRSARHIHVQVVDDTVGRTVVSASTMDAGLRGAEGDKSALARQVGALVAERAKAAGITSVVFDRGGNRYAGRIAALADGAREGGLDF</sequence>
<dbReference type="PANTHER" id="PTHR12899">
    <property type="entry name" value="39S RIBOSOMAL PROTEIN L18, MITOCHONDRIAL"/>
    <property type="match status" value="1"/>
</dbReference>
<dbReference type="STRING" id="1146883.BLASA_4282"/>
<feature type="region of interest" description="Disordered" evidence="8">
    <location>
        <begin position="1"/>
        <end position="25"/>
    </location>
</feature>
<evidence type="ECO:0000256" key="4">
    <source>
        <dbReference type="ARBA" id="ARBA00022980"/>
    </source>
</evidence>
<dbReference type="NCBIfam" id="TIGR00060">
    <property type="entry name" value="L18_bact"/>
    <property type="match status" value="1"/>
</dbReference>
<dbReference type="InterPro" id="IPR005484">
    <property type="entry name" value="Ribosomal_uL18_bac/plant/anim"/>
</dbReference>
<evidence type="ECO:0000256" key="1">
    <source>
        <dbReference type="ARBA" id="ARBA00007116"/>
    </source>
</evidence>
<dbReference type="GO" id="GO:0008097">
    <property type="term" value="F:5S rRNA binding"/>
    <property type="evidence" value="ECO:0007669"/>
    <property type="project" value="TreeGrafter"/>
</dbReference>
<keyword evidence="4 7" id="KW-0689">Ribosomal protein</keyword>
<keyword evidence="3 7" id="KW-0694">RNA-binding</keyword>
<proteinExistence type="inferred from homology"/>
<evidence type="ECO:0000256" key="8">
    <source>
        <dbReference type="SAM" id="MobiDB-lite"/>
    </source>
</evidence>
<reference evidence="10" key="2">
    <citation type="submission" date="2012-02" db="EMBL/GenBank/DDBJ databases">
        <title>Complete genome sequence of Blastococcus saxobsidens strain DD2.</title>
        <authorList>
            <person name="Genoscope."/>
        </authorList>
    </citation>
    <scope>NUCLEOTIDE SEQUENCE [LARGE SCALE GENOMIC DNA]</scope>
    <source>
        <strain evidence="10">DD2</strain>
    </source>
</reference>
<dbReference type="SUPFAM" id="SSF53137">
    <property type="entry name" value="Translational machinery components"/>
    <property type="match status" value="1"/>
</dbReference>
<evidence type="ECO:0000256" key="7">
    <source>
        <dbReference type="HAMAP-Rule" id="MF_01337"/>
    </source>
</evidence>
<protein>
    <recommendedName>
        <fullName evidence="6 7">Large ribosomal subunit protein uL18</fullName>
    </recommendedName>
</protein>
<accession>H6RMR8</accession>
<comment type="subunit">
    <text evidence="7">Part of the 50S ribosomal subunit; part of the 5S rRNA/L5/L18/L25 subcomplex. Contacts the 5S and 23S rRNAs.</text>
</comment>
<keyword evidence="2 7" id="KW-0699">rRNA-binding</keyword>
<dbReference type="eggNOG" id="COG0256">
    <property type="taxonomic scope" value="Bacteria"/>
</dbReference>
<evidence type="ECO:0000256" key="3">
    <source>
        <dbReference type="ARBA" id="ARBA00022884"/>
    </source>
</evidence>
<reference evidence="9 10" key="1">
    <citation type="journal article" date="2012" name="J. Bacteriol.">
        <title>Genome Sequence of Blastococcus saxobsidens DD2, a Stone-Inhabiting Bacterium.</title>
        <authorList>
            <person name="Chouaia B."/>
            <person name="Crotti E."/>
            <person name="Brusetti L."/>
            <person name="Daffonchio D."/>
            <person name="Essoussi I."/>
            <person name="Nouioui I."/>
            <person name="Sbissi I."/>
            <person name="Ghodhbane-Gtari F."/>
            <person name="Gtari M."/>
            <person name="Vacherie B."/>
            <person name="Barbe V."/>
            <person name="Medigue C."/>
            <person name="Gury J."/>
            <person name="Pujic P."/>
            <person name="Normand P."/>
        </authorList>
    </citation>
    <scope>NUCLEOTIDE SEQUENCE [LARGE SCALE GENOMIC DNA]</scope>
    <source>
        <strain evidence="9 10">DD2</strain>
    </source>
</reference>
<name>H6RMR8_BLASD</name>
<dbReference type="EMBL" id="FO117623">
    <property type="protein sequence ID" value="CCG05106.1"/>
    <property type="molecule type" value="Genomic_DNA"/>
</dbReference>
<dbReference type="Proteomes" id="UP000007517">
    <property type="component" value="Chromosome"/>
</dbReference>
<dbReference type="InterPro" id="IPR004389">
    <property type="entry name" value="Ribosomal_uL18_bac-type"/>
</dbReference>
<dbReference type="CDD" id="cd00432">
    <property type="entry name" value="Ribosomal_L18_L5e"/>
    <property type="match status" value="1"/>
</dbReference>
<evidence type="ECO:0000313" key="10">
    <source>
        <dbReference type="Proteomes" id="UP000007517"/>
    </source>
</evidence>
<evidence type="ECO:0000313" key="9">
    <source>
        <dbReference type="EMBL" id="CCG05106.1"/>
    </source>
</evidence>
<evidence type="ECO:0000256" key="5">
    <source>
        <dbReference type="ARBA" id="ARBA00023274"/>
    </source>
</evidence>
<dbReference type="GO" id="GO:0006412">
    <property type="term" value="P:translation"/>
    <property type="evidence" value="ECO:0007669"/>
    <property type="project" value="UniProtKB-UniRule"/>
</dbReference>
<comment type="function">
    <text evidence="7">This is one of the proteins that bind and probably mediate the attachment of the 5S RNA into the large ribosomal subunit, where it forms part of the central protuberance.</text>
</comment>